<protein>
    <submittedName>
        <fullName evidence="1">Uncharacterized protein</fullName>
    </submittedName>
</protein>
<dbReference type="Proteomes" id="UP000054097">
    <property type="component" value="Unassembled WGS sequence"/>
</dbReference>
<gene>
    <name evidence="1" type="ORF">M408DRAFT_26539</name>
</gene>
<dbReference type="AlphaFoldDB" id="A0A0C3AYV0"/>
<reference evidence="1 2" key="1">
    <citation type="submission" date="2014-04" db="EMBL/GenBank/DDBJ databases">
        <authorList>
            <consortium name="DOE Joint Genome Institute"/>
            <person name="Kuo A."/>
            <person name="Zuccaro A."/>
            <person name="Kohler A."/>
            <person name="Nagy L.G."/>
            <person name="Floudas D."/>
            <person name="Copeland A."/>
            <person name="Barry K.W."/>
            <person name="Cichocki N."/>
            <person name="Veneault-Fourrey C."/>
            <person name="LaButti K."/>
            <person name="Lindquist E.A."/>
            <person name="Lipzen A."/>
            <person name="Lundell T."/>
            <person name="Morin E."/>
            <person name="Murat C."/>
            <person name="Sun H."/>
            <person name="Tunlid A."/>
            <person name="Henrissat B."/>
            <person name="Grigoriev I.V."/>
            <person name="Hibbett D.S."/>
            <person name="Martin F."/>
            <person name="Nordberg H.P."/>
            <person name="Cantor M.N."/>
            <person name="Hua S.X."/>
        </authorList>
    </citation>
    <scope>NUCLEOTIDE SEQUENCE [LARGE SCALE GENOMIC DNA]</scope>
    <source>
        <strain evidence="1 2">MAFF 305830</strain>
    </source>
</reference>
<name>A0A0C3AYV0_SERVB</name>
<dbReference type="HOGENOM" id="CLU_2051075_0_0_1"/>
<reference evidence="2" key="2">
    <citation type="submission" date="2015-01" db="EMBL/GenBank/DDBJ databases">
        <title>Evolutionary Origins and Diversification of the Mycorrhizal Mutualists.</title>
        <authorList>
            <consortium name="DOE Joint Genome Institute"/>
            <consortium name="Mycorrhizal Genomics Consortium"/>
            <person name="Kohler A."/>
            <person name="Kuo A."/>
            <person name="Nagy L.G."/>
            <person name="Floudas D."/>
            <person name="Copeland A."/>
            <person name="Barry K.W."/>
            <person name="Cichocki N."/>
            <person name="Veneault-Fourrey C."/>
            <person name="LaButti K."/>
            <person name="Lindquist E.A."/>
            <person name="Lipzen A."/>
            <person name="Lundell T."/>
            <person name="Morin E."/>
            <person name="Murat C."/>
            <person name="Riley R."/>
            <person name="Ohm R."/>
            <person name="Sun H."/>
            <person name="Tunlid A."/>
            <person name="Henrissat B."/>
            <person name="Grigoriev I.V."/>
            <person name="Hibbett D.S."/>
            <person name="Martin F."/>
        </authorList>
    </citation>
    <scope>NUCLEOTIDE SEQUENCE [LARGE SCALE GENOMIC DNA]</scope>
    <source>
        <strain evidence="2">MAFF 305830</strain>
    </source>
</reference>
<dbReference type="EMBL" id="KN824317">
    <property type="protein sequence ID" value="KIM25139.1"/>
    <property type="molecule type" value="Genomic_DNA"/>
</dbReference>
<organism evidence="1 2">
    <name type="scientific">Serendipita vermifera MAFF 305830</name>
    <dbReference type="NCBI Taxonomy" id="933852"/>
    <lineage>
        <taxon>Eukaryota</taxon>
        <taxon>Fungi</taxon>
        <taxon>Dikarya</taxon>
        <taxon>Basidiomycota</taxon>
        <taxon>Agaricomycotina</taxon>
        <taxon>Agaricomycetes</taxon>
        <taxon>Sebacinales</taxon>
        <taxon>Serendipitaceae</taxon>
        <taxon>Serendipita</taxon>
    </lineage>
</organism>
<sequence length="122" mass="13731">MEQACEVTEDYSMISRHLPGLVDDFSSIIFAWDGDGTPKWITDLNGKKLPQLRKLCRLEADISGLHDSLKPRRSVFNLGSYYQTPLTIFILLGGTKLQARLRWKEKGTIREGPVTIVPGALE</sequence>
<keyword evidence="2" id="KW-1185">Reference proteome</keyword>
<dbReference type="OrthoDB" id="2963168at2759"/>
<proteinExistence type="predicted"/>
<accession>A0A0C3AYV0</accession>
<evidence type="ECO:0000313" key="1">
    <source>
        <dbReference type="EMBL" id="KIM25139.1"/>
    </source>
</evidence>
<evidence type="ECO:0000313" key="2">
    <source>
        <dbReference type="Proteomes" id="UP000054097"/>
    </source>
</evidence>